<evidence type="ECO:0000256" key="8">
    <source>
        <dbReference type="SAM" id="Phobius"/>
    </source>
</evidence>
<dbReference type="RefSeq" id="WP_212320893.1">
    <property type="nucleotide sequence ID" value="NZ_AP024463.1"/>
</dbReference>
<evidence type="ECO:0000313" key="10">
    <source>
        <dbReference type="EMBL" id="QUC06870.1"/>
    </source>
</evidence>
<organism evidence="10 11">
    <name type="scientific">Arachnia rubra</name>
    <dbReference type="NCBI Taxonomy" id="1547448"/>
    <lineage>
        <taxon>Bacteria</taxon>
        <taxon>Bacillati</taxon>
        <taxon>Actinomycetota</taxon>
        <taxon>Actinomycetes</taxon>
        <taxon>Propionibacteriales</taxon>
        <taxon>Propionibacteriaceae</taxon>
        <taxon>Arachnia</taxon>
    </lineage>
</organism>
<dbReference type="Pfam" id="PF00324">
    <property type="entry name" value="AA_permease"/>
    <property type="match status" value="1"/>
</dbReference>
<feature type="transmembrane region" description="Helical" evidence="8">
    <location>
        <begin position="287"/>
        <end position="308"/>
    </location>
</feature>
<name>A0ABX7Y1V7_9ACTN</name>
<evidence type="ECO:0000256" key="1">
    <source>
        <dbReference type="ARBA" id="ARBA00004651"/>
    </source>
</evidence>
<feature type="transmembrane region" description="Helical" evidence="8">
    <location>
        <begin position="27"/>
        <end position="44"/>
    </location>
</feature>
<evidence type="ECO:0000313" key="11">
    <source>
        <dbReference type="Proteomes" id="UP000678513"/>
    </source>
</evidence>
<reference evidence="10 11" key="1">
    <citation type="submission" date="2021-03" db="EMBL/GenBank/DDBJ databases">
        <title>Human Oral Microbial Genomes.</title>
        <authorList>
            <person name="Johnston C.D."/>
            <person name="Chen T."/>
            <person name="Dewhirst F.E."/>
        </authorList>
    </citation>
    <scope>NUCLEOTIDE SEQUENCE [LARGE SCALE GENOMIC DNA]</scope>
    <source>
        <strain evidence="10 11">DSMZ 100122</strain>
    </source>
</reference>
<dbReference type="PROSITE" id="PS00218">
    <property type="entry name" value="AMINO_ACID_PERMEASE_1"/>
    <property type="match status" value="1"/>
</dbReference>
<feature type="transmembrane region" description="Helical" evidence="8">
    <location>
        <begin position="218"/>
        <end position="240"/>
    </location>
</feature>
<feature type="transmembrane region" description="Helical" evidence="8">
    <location>
        <begin position="444"/>
        <end position="463"/>
    </location>
</feature>
<comment type="subcellular location">
    <subcellularLocation>
        <location evidence="1">Cell membrane</location>
        <topology evidence="1">Multi-pass membrane protein</topology>
    </subcellularLocation>
</comment>
<sequence length="473" mass="51706">MSDDPTASTQAAEGQEHLQRNLKNRHIQLIAIGGAIGTGLFMGSGKTVHLAGPSLLLIYLLIGTMLFFVMRAMGELLLHNLEYKSFQDFARDMLGPWAGYFAGWTYWILWVVTASAEVVVIAGYFDFWIKDMTWSMICTFILLMALLGCNLLTVKLFGEIEFWFALIKIIAILLLIVVGIGMILVNFQSADGTTTASITHLWSAYGPLGIFPADGDNFLAAFQIAVFAFIGIELIGTAAAETSDPHKTLPKAINAIPVRIVIFYVLALAVIMSVTPWDKIDPGMSPFVNLFSMVGFVAAAGAMNFVVLTSASSSANSGIFSTSRMLYGLSQSKQAPESFGHLSKHQVPAKALILSVALTCVAFPILVIGGSVMEAFTMVSSVSVGLVLFMWSLVLVCYIRYRKLHPEAHKNAAFRMPGAAFMPWVVLGFFGFVVYVLLRYDDTRIALGLTLLWFVGLTISWFVRKKVRGGVSQ</sequence>
<feature type="domain" description="Amino acid permease/ SLC12A" evidence="9">
    <location>
        <begin position="26"/>
        <end position="466"/>
    </location>
</feature>
<feature type="transmembrane region" description="Helical" evidence="8">
    <location>
        <begin position="378"/>
        <end position="399"/>
    </location>
</feature>
<feature type="transmembrane region" description="Helical" evidence="8">
    <location>
        <begin position="351"/>
        <end position="372"/>
    </location>
</feature>
<keyword evidence="7 8" id="KW-0472">Membrane</keyword>
<dbReference type="PANTHER" id="PTHR43495">
    <property type="entry name" value="GABA PERMEASE"/>
    <property type="match status" value="1"/>
</dbReference>
<keyword evidence="5" id="KW-0029">Amino-acid transport</keyword>
<evidence type="ECO:0000256" key="7">
    <source>
        <dbReference type="ARBA" id="ARBA00023136"/>
    </source>
</evidence>
<gene>
    <name evidence="10" type="ORF">J5A65_07715</name>
</gene>
<dbReference type="Gene3D" id="1.20.1740.10">
    <property type="entry name" value="Amino acid/polyamine transporter I"/>
    <property type="match status" value="1"/>
</dbReference>
<proteinExistence type="predicted"/>
<evidence type="ECO:0000256" key="6">
    <source>
        <dbReference type="ARBA" id="ARBA00022989"/>
    </source>
</evidence>
<evidence type="ECO:0000256" key="4">
    <source>
        <dbReference type="ARBA" id="ARBA00022692"/>
    </source>
</evidence>
<keyword evidence="6 8" id="KW-1133">Transmembrane helix</keyword>
<dbReference type="EMBL" id="CP072384">
    <property type="protein sequence ID" value="QUC06870.1"/>
    <property type="molecule type" value="Genomic_DNA"/>
</dbReference>
<accession>A0ABX7Y1V7</accession>
<protein>
    <submittedName>
        <fullName evidence="10">Amino acid permease</fullName>
    </submittedName>
</protein>
<evidence type="ECO:0000256" key="2">
    <source>
        <dbReference type="ARBA" id="ARBA00022448"/>
    </source>
</evidence>
<evidence type="ECO:0000259" key="9">
    <source>
        <dbReference type="Pfam" id="PF00324"/>
    </source>
</evidence>
<feature type="transmembrane region" description="Helical" evidence="8">
    <location>
        <begin position="56"/>
        <end position="78"/>
    </location>
</feature>
<keyword evidence="4 8" id="KW-0812">Transmembrane</keyword>
<dbReference type="PIRSF" id="PIRSF006060">
    <property type="entry name" value="AA_transporter"/>
    <property type="match status" value="1"/>
</dbReference>
<feature type="transmembrane region" description="Helical" evidence="8">
    <location>
        <begin position="99"/>
        <end position="122"/>
    </location>
</feature>
<keyword evidence="11" id="KW-1185">Reference proteome</keyword>
<dbReference type="Proteomes" id="UP000678513">
    <property type="component" value="Chromosome"/>
</dbReference>
<feature type="transmembrane region" description="Helical" evidence="8">
    <location>
        <begin position="165"/>
        <end position="185"/>
    </location>
</feature>
<keyword evidence="2" id="KW-0813">Transport</keyword>
<evidence type="ECO:0000256" key="3">
    <source>
        <dbReference type="ARBA" id="ARBA00022475"/>
    </source>
</evidence>
<dbReference type="InterPro" id="IPR004841">
    <property type="entry name" value="AA-permease/SLC12A_dom"/>
</dbReference>
<dbReference type="InterPro" id="IPR004840">
    <property type="entry name" value="Amino_acid_permease_CS"/>
</dbReference>
<keyword evidence="3" id="KW-1003">Cell membrane</keyword>
<feature type="transmembrane region" description="Helical" evidence="8">
    <location>
        <begin position="252"/>
        <end position="275"/>
    </location>
</feature>
<feature type="transmembrane region" description="Helical" evidence="8">
    <location>
        <begin position="420"/>
        <end position="438"/>
    </location>
</feature>
<feature type="transmembrane region" description="Helical" evidence="8">
    <location>
        <begin position="134"/>
        <end position="153"/>
    </location>
</feature>
<dbReference type="PANTHER" id="PTHR43495:SF2">
    <property type="entry name" value="D-SERINE_D-ALANINE_GLYCINE TRANSPORTER"/>
    <property type="match status" value="1"/>
</dbReference>
<evidence type="ECO:0000256" key="5">
    <source>
        <dbReference type="ARBA" id="ARBA00022970"/>
    </source>
</evidence>